<evidence type="ECO:0000313" key="8">
    <source>
        <dbReference type="EMBL" id="MSU03131.1"/>
    </source>
</evidence>
<dbReference type="GO" id="GO:0046983">
    <property type="term" value="F:protein dimerization activity"/>
    <property type="evidence" value="ECO:0007669"/>
    <property type="project" value="InterPro"/>
</dbReference>
<evidence type="ECO:0000256" key="5">
    <source>
        <dbReference type="ARBA" id="ARBA00023012"/>
    </source>
</evidence>
<name>A0A6N7XM12_9FIRM</name>
<dbReference type="CDD" id="cd16917">
    <property type="entry name" value="HATPase_UhpB-NarQ-NarX-like"/>
    <property type="match status" value="1"/>
</dbReference>
<evidence type="ECO:0000313" key="9">
    <source>
        <dbReference type="Proteomes" id="UP000469523"/>
    </source>
</evidence>
<proteinExistence type="predicted"/>
<dbReference type="InterPro" id="IPR016381">
    <property type="entry name" value="Sig_transdc_His_kinase_DegS"/>
</dbReference>
<comment type="caution">
    <text evidence="8">The sequence shown here is derived from an EMBL/GenBank/DDBJ whole genome shotgun (WGS) entry which is preliminary data.</text>
</comment>
<dbReference type="PANTHER" id="PTHR24421">
    <property type="entry name" value="NITRATE/NITRITE SENSOR PROTEIN NARX-RELATED"/>
    <property type="match status" value="1"/>
</dbReference>
<dbReference type="InterPro" id="IPR008595">
    <property type="entry name" value="DegS"/>
</dbReference>
<dbReference type="PIRSF" id="PIRSF003169">
    <property type="entry name" value="STHK_DegS"/>
    <property type="match status" value="1"/>
</dbReference>
<dbReference type="EMBL" id="VUNQ01000056">
    <property type="protein sequence ID" value="MSU03131.1"/>
    <property type="molecule type" value="Genomic_DNA"/>
</dbReference>
<dbReference type="AlphaFoldDB" id="A0A6N7XM12"/>
<dbReference type="Pfam" id="PF07730">
    <property type="entry name" value="HisKA_3"/>
    <property type="match status" value="1"/>
</dbReference>
<keyword evidence="9" id="KW-1185">Reference proteome</keyword>
<evidence type="ECO:0000256" key="6">
    <source>
        <dbReference type="SAM" id="Coils"/>
    </source>
</evidence>
<protein>
    <recommendedName>
        <fullName evidence="2">histidine kinase</fullName>
        <ecNumber evidence="2">2.7.13.3</ecNumber>
    </recommendedName>
</protein>
<evidence type="ECO:0000256" key="2">
    <source>
        <dbReference type="ARBA" id="ARBA00012438"/>
    </source>
</evidence>
<feature type="coiled-coil region" evidence="6">
    <location>
        <begin position="33"/>
        <end position="67"/>
    </location>
</feature>
<dbReference type="SMART" id="SM00387">
    <property type="entry name" value="HATPase_c"/>
    <property type="match status" value="1"/>
</dbReference>
<evidence type="ECO:0000256" key="4">
    <source>
        <dbReference type="ARBA" id="ARBA00022777"/>
    </source>
</evidence>
<dbReference type="InterPro" id="IPR005467">
    <property type="entry name" value="His_kinase_dom"/>
</dbReference>
<evidence type="ECO:0000256" key="1">
    <source>
        <dbReference type="ARBA" id="ARBA00000085"/>
    </source>
</evidence>
<gene>
    <name evidence="8" type="ORF">FYJ83_16845</name>
</gene>
<evidence type="ECO:0000259" key="7">
    <source>
        <dbReference type="PROSITE" id="PS50109"/>
    </source>
</evidence>
<dbReference type="InterPro" id="IPR050482">
    <property type="entry name" value="Sensor_HK_TwoCompSys"/>
</dbReference>
<organism evidence="8 9">
    <name type="scientific">Tissierella pigra</name>
    <dbReference type="NCBI Taxonomy" id="2607614"/>
    <lineage>
        <taxon>Bacteria</taxon>
        <taxon>Bacillati</taxon>
        <taxon>Bacillota</taxon>
        <taxon>Tissierellia</taxon>
        <taxon>Tissierellales</taxon>
        <taxon>Tissierellaceae</taxon>
        <taxon>Tissierella</taxon>
    </lineage>
</organism>
<dbReference type="Gene3D" id="3.30.565.10">
    <property type="entry name" value="Histidine kinase-like ATPase, C-terminal domain"/>
    <property type="match status" value="1"/>
</dbReference>
<sequence length="386" mass="44521">MKSDSIGIRRLNEILETTINSIKGSKDEIFEIVDYARAECKKLEDELKNIQAKMIEIIEQVENLEDLDKRSRRNLLNKSKNFNLFNEDEIREAYDLANAIRVDLLLKRGEEKNLIEKRKDLEVRLKNSYEVYKKAENVNKQISVATEYLMGNSKDISDTLDELSKKHYLGIKIIEAQEEERLKVARDIHDGPAQSLAHVIVKAELCEKLLNIDQERAKNELNNLKWIIRLTLKDVRRIIYDLRPMSLDDLGLIPTLERYISIFQEEAEIKVNFKPYGKFDDLESAVQVAIFRIIQEALSNIRKHSQAQSSSIIIEKTLNKINLLIIDDGIGFNPESYKEGCNSVSSGFGLMNIKERVELLNGKFNITSSSNVGTKINLFIPLYEEE</sequence>
<comment type="catalytic activity">
    <reaction evidence="1">
        <text>ATP + protein L-histidine = ADP + protein N-phospho-L-histidine.</text>
        <dbReference type="EC" id="2.7.13.3"/>
    </reaction>
</comment>
<keyword evidence="3" id="KW-0808">Transferase</keyword>
<dbReference type="Pfam" id="PF02518">
    <property type="entry name" value="HATPase_c"/>
    <property type="match status" value="1"/>
</dbReference>
<reference evidence="8 9" key="1">
    <citation type="submission" date="2019-09" db="EMBL/GenBank/DDBJ databases">
        <title>In-depth cultivation of the pig gut microbiome towards novel bacterial diversity and tailored functional studies.</title>
        <authorList>
            <person name="Wylensek D."/>
            <person name="Hitch T.C.A."/>
            <person name="Clavel T."/>
        </authorList>
    </citation>
    <scope>NUCLEOTIDE SEQUENCE [LARGE SCALE GENOMIC DNA]</scope>
    <source>
        <strain evidence="8 9">WCA3-693-APC-4?</strain>
    </source>
</reference>
<dbReference type="Proteomes" id="UP000469523">
    <property type="component" value="Unassembled WGS sequence"/>
</dbReference>
<dbReference type="InterPro" id="IPR036890">
    <property type="entry name" value="HATPase_C_sf"/>
</dbReference>
<dbReference type="GO" id="GO:0000155">
    <property type="term" value="F:phosphorelay sensor kinase activity"/>
    <property type="evidence" value="ECO:0007669"/>
    <property type="project" value="InterPro"/>
</dbReference>
<dbReference type="GO" id="GO:0016020">
    <property type="term" value="C:membrane"/>
    <property type="evidence" value="ECO:0007669"/>
    <property type="project" value="InterPro"/>
</dbReference>
<dbReference type="Pfam" id="PF05384">
    <property type="entry name" value="DegS"/>
    <property type="match status" value="1"/>
</dbReference>
<feature type="domain" description="Histidine kinase" evidence="7">
    <location>
        <begin position="187"/>
        <end position="384"/>
    </location>
</feature>
<keyword evidence="4 8" id="KW-0418">Kinase</keyword>
<dbReference type="Gene3D" id="1.20.5.1930">
    <property type="match status" value="1"/>
</dbReference>
<dbReference type="EC" id="2.7.13.3" evidence="2"/>
<evidence type="ECO:0000256" key="3">
    <source>
        <dbReference type="ARBA" id="ARBA00022679"/>
    </source>
</evidence>
<dbReference type="PANTHER" id="PTHR24421:SF55">
    <property type="entry name" value="SENSOR HISTIDINE KINASE YDFH"/>
    <property type="match status" value="1"/>
</dbReference>
<keyword evidence="6" id="KW-0175">Coiled coil</keyword>
<dbReference type="InterPro" id="IPR003594">
    <property type="entry name" value="HATPase_dom"/>
</dbReference>
<dbReference type="RefSeq" id="WP_154442623.1">
    <property type="nucleotide sequence ID" value="NZ_JAHLPJ010000001.1"/>
</dbReference>
<dbReference type="SUPFAM" id="SSF55874">
    <property type="entry name" value="ATPase domain of HSP90 chaperone/DNA topoisomerase II/histidine kinase"/>
    <property type="match status" value="1"/>
</dbReference>
<dbReference type="PROSITE" id="PS50109">
    <property type="entry name" value="HIS_KIN"/>
    <property type="match status" value="1"/>
</dbReference>
<keyword evidence="5" id="KW-0902">Two-component regulatory system</keyword>
<dbReference type="InterPro" id="IPR011712">
    <property type="entry name" value="Sig_transdc_His_kin_sub3_dim/P"/>
</dbReference>
<accession>A0A6N7XM12</accession>